<evidence type="ECO:0000256" key="2">
    <source>
        <dbReference type="ARBA" id="ARBA00005417"/>
    </source>
</evidence>
<dbReference type="Gene3D" id="3.40.50.300">
    <property type="entry name" value="P-loop containing nucleotide triphosphate hydrolases"/>
    <property type="match status" value="1"/>
</dbReference>
<dbReference type="PANTHER" id="PTHR43297">
    <property type="entry name" value="OLIGOPEPTIDE TRANSPORT ATP-BINDING PROTEIN APPD"/>
    <property type="match status" value="1"/>
</dbReference>
<dbReference type="InterPro" id="IPR017871">
    <property type="entry name" value="ABC_transporter-like_CS"/>
</dbReference>
<evidence type="ECO:0000256" key="3">
    <source>
        <dbReference type="ARBA" id="ARBA00022448"/>
    </source>
</evidence>
<dbReference type="GO" id="GO:0005886">
    <property type="term" value="C:plasma membrane"/>
    <property type="evidence" value="ECO:0007669"/>
    <property type="project" value="UniProtKB-SubCell"/>
</dbReference>
<dbReference type="PROSITE" id="PS50893">
    <property type="entry name" value="ABC_TRANSPORTER_2"/>
    <property type="match status" value="1"/>
</dbReference>
<keyword evidence="4" id="KW-1003">Cell membrane</keyword>
<dbReference type="CDD" id="cd03257">
    <property type="entry name" value="ABC_NikE_OppD_transporters"/>
    <property type="match status" value="1"/>
</dbReference>
<dbReference type="InterPro" id="IPR003593">
    <property type="entry name" value="AAA+_ATPase"/>
</dbReference>
<dbReference type="EMBL" id="PDOD01000002">
    <property type="protein sequence ID" value="PYZ93951.1"/>
    <property type="molecule type" value="Genomic_DNA"/>
</dbReference>
<dbReference type="PANTHER" id="PTHR43297:SF2">
    <property type="entry name" value="DIPEPTIDE TRANSPORT ATP-BINDING PROTEIN DPPD"/>
    <property type="match status" value="1"/>
</dbReference>
<comment type="subcellular location">
    <subcellularLocation>
        <location evidence="1">Cell membrane</location>
        <topology evidence="1">Peripheral membrane protein</topology>
    </subcellularLocation>
</comment>
<dbReference type="Pfam" id="PF08352">
    <property type="entry name" value="oligo_HPY"/>
    <property type="match status" value="1"/>
</dbReference>
<proteinExistence type="inferred from homology"/>
<organism evidence="9 10">
    <name type="scientific">Salipaludibacillus keqinensis</name>
    <dbReference type="NCBI Taxonomy" id="2045207"/>
    <lineage>
        <taxon>Bacteria</taxon>
        <taxon>Bacillati</taxon>
        <taxon>Bacillota</taxon>
        <taxon>Bacilli</taxon>
        <taxon>Bacillales</taxon>
        <taxon>Bacillaceae</taxon>
    </lineage>
</organism>
<evidence type="ECO:0000256" key="5">
    <source>
        <dbReference type="ARBA" id="ARBA00022741"/>
    </source>
</evidence>
<keyword evidence="5" id="KW-0547">Nucleotide-binding</keyword>
<dbReference type="FunFam" id="3.40.50.300:FF:000016">
    <property type="entry name" value="Oligopeptide ABC transporter ATP-binding component"/>
    <property type="match status" value="1"/>
</dbReference>
<feature type="domain" description="ABC transporter" evidence="8">
    <location>
        <begin position="6"/>
        <end position="257"/>
    </location>
</feature>
<keyword evidence="10" id="KW-1185">Reference proteome</keyword>
<dbReference type="InterPro" id="IPR003439">
    <property type="entry name" value="ABC_transporter-like_ATP-bd"/>
</dbReference>
<dbReference type="InterPro" id="IPR013563">
    <property type="entry name" value="Oligopep_ABC_C"/>
</dbReference>
<name>A0A323TGI4_9BACI</name>
<evidence type="ECO:0000256" key="1">
    <source>
        <dbReference type="ARBA" id="ARBA00004202"/>
    </source>
</evidence>
<dbReference type="InterPro" id="IPR027417">
    <property type="entry name" value="P-loop_NTPase"/>
</dbReference>
<keyword evidence="7" id="KW-0472">Membrane</keyword>
<sequence length="324" mass="36146">MTKNILDIKDLTINFKSDGKEISVVDGISFHIKAGETLGVVGESGCGKSVTSLSIMGLIPSPPGRVAGGTIEFEGKNLLDFKEKDMRKVRGNDISMIFQEPMTSLNPVFTIGKQINEVLLLHNDMNQTEARNRSIEMLKLVGIPRPEQIYSNYPYQLSGGMRQRVMIAIGLACQPKLLIADEPTTALDVTIQAQILNLMQDLKEKTDTSIMFITHDLGVVAEMCDRVVVMYSGQVVEETDVDTLFNDPKHPYTLGLLGSIPKATEKIERLYSIRGQVPQAGTVEKGCRFADRCDKVMDRCREEDPPLFQMKQGHQCRCWLYAED</sequence>
<dbReference type="OrthoDB" id="9802264at2"/>
<evidence type="ECO:0000313" key="9">
    <source>
        <dbReference type="EMBL" id="PYZ93951.1"/>
    </source>
</evidence>
<dbReference type="Pfam" id="PF00005">
    <property type="entry name" value="ABC_tran"/>
    <property type="match status" value="1"/>
</dbReference>
<protein>
    <submittedName>
        <fullName evidence="9">Peptide ABC transporter ATP-binding protein</fullName>
    </submittedName>
</protein>
<comment type="caution">
    <text evidence="9">The sequence shown here is derived from an EMBL/GenBank/DDBJ whole genome shotgun (WGS) entry which is preliminary data.</text>
</comment>
<comment type="similarity">
    <text evidence="2">Belongs to the ABC transporter superfamily.</text>
</comment>
<reference evidence="9 10" key="1">
    <citation type="submission" date="2017-10" db="EMBL/GenBank/DDBJ databases">
        <title>Bacillus sp. nov., a halophilic bacterium isolated from a Keqin Lake.</title>
        <authorList>
            <person name="Wang H."/>
        </authorList>
    </citation>
    <scope>NUCLEOTIDE SEQUENCE [LARGE SCALE GENOMIC DNA]</scope>
    <source>
        <strain evidence="9 10">KQ-12</strain>
    </source>
</reference>
<evidence type="ECO:0000256" key="6">
    <source>
        <dbReference type="ARBA" id="ARBA00022840"/>
    </source>
</evidence>
<dbReference type="PROSITE" id="PS00211">
    <property type="entry name" value="ABC_TRANSPORTER_1"/>
    <property type="match status" value="1"/>
</dbReference>
<accession>A0A323TGI4</accession>
<dbReference type="AlphaFoldDB" id="A0A323TGI4"/>
<dbReference type="SUPFAM" id="SSF52540">
    <property type="entry name" value="P-loop containing nucleoside triphosphate hydrolases"/>
    <property type="match status" value="1"/>
</dbReference>
<evidence type="ECO:0000259" key="8">
    <source>
        <dbReference type="PROSITE" id="PS50893"/>
    </source>
</evidence>
<keyword evidence="6 9" id="KW-0067">ATP-binding</keyword>
<evidence type="ECO:0000256" key="4">
    <source>
        <dbReference type="ARBA" id="ARBA00022475"/>
    </source>
</evidence>
<dbReference type="GO" id="GO:0015833">
    <property type="term" value="P:peptide transport"/>
    <property type="evidence" value="ECO:0007669"/>
    <property type="project" value="InterPro"/>
</dbReference>
<keyword evidence="3" id="KW-0813">Transport</keyword>
<dbReference type="SMART" id="SM00382">
    <property type="entry name" value="AAA"/>
    <property type="match status" value="1"/>
</dbReference>
<dbReference type="NCBIfam" id="TIGR01727">
    <property type="entry name" value="oligo_HPY"/>
    <property type="match status" value="1"/>
</dbReference>
<dbReference type="Proteomes" id="UP000248214">
    <property type="component" value="Unassembled WGS sequence"/>
</dbReference>
<evidence type="ECO:0000256" key="7">
    <source>
        <dbReference type="ARBA" id="ARBA00023136"/>
    </source>
</evidence>
<dbReference type="GO" id="GO:0005524">
    <property type="term" value="F:ATP binding"/>
    <property type="evidence" value="ECO:0007669"/>
    <property type="project" value="UniProtKB-KW"/>
</dbReference>
<gene>
    <name evidence="9" type="ORF">CR194_10560</name>
</gene>
<dbReference type="GO" id="GO:0016887">
    <property type="term" value="F:ATP hydrolysis activity"/>
    <property type="evidence" value="ECO:0007669"/>
    <property type="project" value="InterPro"/>
</dbReference>
<evidence type="ECO:0000313" key="10">
    <source>
        <dbReference type="Proteomes" id="UP000248214"/>
    </source>
</evidence>
<dbReference type="RefSeq" id="WP_110609982.1">
    <property type="nucleotide sequence ID" value="NZ_PDOD01000002.1"/>
</dbReference>
<dbReference type="InterPro" id="IPR050388">
    <property type="entry name" value="ABC_Ni/Peptide_Import"/>
</dbReference>